<keyword evidence="3" id="KW-1185">Reference proteome</keyword>
<dbReference type="KEGG" id="gps:C427_4277"/>
<dbReference type="Proteomes" id="UP000011864">
    <property type="component" value="Chromosome"/>
</dbReference>
<evidence type="ECO:0000256" key="1">
    <source>
        <dbReference type="SAM" id="SignalP"/>
    </source>
</evidence>
<accession>K6ZR30</accession>
<organism evidence="2 3">
    <name type="scientific">Paraglaciecola psychrophila 170</name>
    <dbReference type="NCBI Taxonomy" id="1129794"/>
    <lineage>
        <taxon>Bacteria</taxon>
        <taxon>Pseudomonadati</taxon>
        <taxon>Pseudomonadota</taxon>
        <taxon>Gammaproteobacteria</taxon>
        <taxon>Alteromonadales</taxon>
        <taxon>Alteromonadaceae</taxon>
        <taxon>Paraglaciecola</taxon>
    </lineage>
</organism>
<dbReference type="PATRIC" id="fig|1129794.4.peg.4257"/>
<dbReference type="RefSeq" id="WP_007639387.1">
    <property type="nucleotide sequence ID" value="NC_020514.1"/>
</dbReference>
<proteinExistence type="predicted"/>
<dbReference type="AlphaFoldDB" id="K6ZR30"/>
<keyword evidence="1" id="KW-0732">Signal</keyword>
<dbReference type="EMBL" id="CP003837">
    <property type="protein sequence ID" value="AGH46379.1"/>
    <property type="molecule type" value="Genomic_DNA"/>
</dbReference>
<sequence length="238" mass="25009">MLNKMLIKKISVGLIACAASLFSALSQGAIISSFDTEVNVEVSSSFVTSEFQTYLCCNEVYEEGSASGSASGTGVGGPVTLGAGDIGVLNAVANGQVTVLGGYVYSAWSSGAFLLINNNTSSDITGDVSFDIFLSANIFTDRPYSEAFSGAYLYIKNLAEDVIFDDYIEFDSFFDGIGVLGPQVLSTLDVNGITIGANSYEEYYIQIAAEGSAYVPEPGGVLLAGLALLFALRKRKMS</sequence>
<evidence type="ECO:0008006" key="4">
    <source>
        <dbReference type="Google" id="ProtNLM"/>
    </source>
</evidence>
<feature type="chain" id="PRO_5003901085" description="PEP-CTERM protein-sorting domain-containing protein" evidence="1">
    <location>
        <begin position="29"/>
        <end position="238"/>
    </location>
</feature>
<name>K6ZR30_9ALTE</name>
<evidence type="ECO:0000313" key="3">
    <source>
        <dbReference type="Proteomes" id="UP000011864"/>
    </source>
</evidence>
<evidence type="ECO:0000313" key="2">
    <source>
        <dbReference type="EMBL" id="AGH46379.1"/>
    </source>
</evidence>
<gene>
    <name evidence="2" type="ORF">C427_4277</name>
</gene>
<protein>
    <recommendedName>
        <fullName evidence="4">PEP-CTERM protein-sorting domain-containing protein</fullName>
    </recommendedName>
</protein>
<dbReference type="HOGENOM" id="CLU_1164980_0_0_6"/>
<feature type="signal peptide" evidence="1">
    <location>
        <begin position="1"/>
        <end position="28"/>
    </location>
</feature>
<reference evidence="2 3" key="1">
    <citation type="journal article" date="2013" name="Genome Announc.">
        <title>Complete Genome Sequence of Glaciecola psychrophila Strain 170T.</title>
        <authorList>
            <person name="Yin J."/>
            <person name="Chen J."/>
            <person name="Liu G."/>
            <person name="Yu Y."/>
            <person name="Song L."/>
            <person name="Wang X."/>
            <person name="Qu X."/>
        </authorList>
    </citation>
    <scope>NUCLEOTIDE SEQUENCE [LARGE SCALE GENOMIC DNA]</scope>
    <source>
        <strain evidence="2 3">170</strain>
    </source>
</reference>